<keyword evidence="8" id="KW-0319">Glycerol metabolism</keyword>
<dbReference type="EMBL" id="HBIU01020246">
    <property type="protein sequence ID" value="CAE0630710.1"/>
    <property type="molecule type" value="Transcribed_RNA"/>
</dbReference>
<keyword evidence="11" id="KW-0443">Lipid metabolism</keyword>
<evidence type="ECO:0000313" key="15">
    <source>
        <dbReference type="EMBL" id="CAE0630710.1"/>
    </source>
</evidence>
<keyword evidence="6 14" id="KW-0808">Transferase</keyword>
<evidence type="ECO:0000256" key="14">
    <source>
        <dbReference type="RuleBase" id="RU367023"/>
    </source>
</evidence>
<accession>A0A7S3XS70</accession>
<dbReference type="PANTHER" id="PTHR12317">
    <property type="entry name" value="DIACYLGLYCEROL O-ACYLTRANSFERASE"/>
    <property type="match status" value="1"/>
</dbReference>
<evidence type="ECO:0000256" key="8">
    <source>
        <dbReference type="ARBA" id="ARBA00022798"/>
    </source>
</evidence>
<comment type="pathway">
    <text evidence="2">Glycerolipid metabolism; triacylglycerol biosynthesis.</text>
</comment>
<reference evidence="15" key="1">
    <citation type="submission" date="2021-01" db="EMBL/GenBank/DDBJ databases">
        <authorList>
            <person name="Corre E."/>
            <person name="Pelletier E."/>
            <person name="Niang G."/>
            <person name="Scheremetjew M."/>
            <person name="Finn R."/>
            <person name="Kale V."/>
            <person name="Holt S."/>
            <person name="Cochrane G."/>
            <person name="Meng A."/>
            <person name="Brown T."/>
            <person name="Cohen L."/>
        </authorList>
    </citation>
    <scope>NUCLEOTIDE SEQUENCE</scope>
    <source>
        <strain evidence="15">CCMP3107</strain>
    </source>
</reference>
<sequence length="308" mass="34227">MDPKITACISAASIVLTAVYFFGIVPWTKLIALCLCTGYIPWYFDGGPMRTDRSWPAFQKAGFWKAIGRYFPSRIVCPYKLDPKKQHIFACHPHGVGSINHGLTLTDACGFISEVFPVPRLDLSASVIFRIPLWREICLWLGCVDASRSMANKVLRAGFSTLILVGGEQEQVRARPGPGGHAAFLRARKGFCRLALAHGCTLVPVYAWGENELYATSRALLGPRLAVVRALRVALPLFWGRAWCPILPKKHPLTLVFGKPIDVEKVSGEPSKAQIDALHTRYIQALQHLFEETKEEYGKQPTATLKII</sequence>
<evidence type="ECO:0000256" key="9">
    <source>
        <dbReference type="ARBA" id="ARBA00022824"/>
    </source>
</evidence>
<keyword evidence="12 14" id="KW-0472">Membrane</keyword>
<evidence type="ECO:0000256" key="1">
    <source>
        <dbReference type="ARBA" id="ARBA00004477"/>
    </source>
</evidence>
<organism evidence="15">
    <name type="scientific">Heterosigma akashiwo</name>
    <name type="common">Chromophytic alga</name>
    <name type="synonym">Heterosigma carterae</name>
    <dbReference type="NCBI Taxonomy" id="2829"/>
    <lineage>
        <taxon>Eukaryota</taxon>
        <taxon>Sar</taxon>
        <taxon>Stramenopiles</taxon>
        <taxon>Ochrophyta</taxon>
        <taxon>Raphidophyceae</taxon>
        <taxon>Chattonellales</taxon>
        <taxon>Chattonellaceae</taxon>
        <taxon>Heterosigma</taxon>
    </lineage>
</organism>
<dbReference type="GO" id="GO:0005789">
    <property type="term" value="C:endoplasmic reticulum membrane"/>
    <property type="evidence" value="ECO:0007669"/>
    <property type="project" value="UniProtKB-SubCell"/>
</dbReference>
<protein>
    <recommendedName>
        <fullName evidence="14">Acyltransferase</fullName>
        <ecNumber evidence="14">2.3.1.-</ecNumber>
    </recommendedName>
</protein>
<dbReference type="Pfam" id="PF03982">
    <property type="entry name" value="DAGAT"/>
    <property type="match status" value="1"/>
</dbReference>
<evidence type="ECO:0000256" key="5">
    <source>
        <dbReference type="ARBA" id="ARBA00022516"/>
    </source>
</evidence>
<evidence type="ECO:0000256" key="6">
    <source>
        <dbReference type="ARBA" id="ARBA00022679"/>
    </source>
</evidence>
<gene>
    <name evidence="15" type="ORF">HAKA00212_LOCUS9407</name>
</gene>
<comment type="subcellular location">
    <subcellularLocation>
        <location evidence="1 14">Endoplasmic reticulum membrane</location>
        <topology evidence="1 14">Multi-pass membrane protein</topology>
    </subcellularLocation>
</comment>
<comment type="similarity">
    <text evidence="4 14">Belongs to the diacylglycerol acyltransferase family.</text>
</comment>
<dbReference type="AlphaFoldDB" id="A0A7S3XS70"/>
<evidence type="ECO:0000256" key="7">
    <source>
        <dbReference type="ARBA" id="ARBA00022692"/>
    </source>
</evidence>
<dbReference type="CDD" id="cd07987">
    <property type="entry name" value="LPLAT_MGAT-like"/>
    <property type="match status" value="1"/>
</dbReference>
<dbReference type="GO" id="GO:0019432">
    <property type="term" value="P:triglyceride biosynthetic process"/>
    <property type="evidence" value="ECO:0007669"/>
    <property type="project" value="TreeGrafter"/>
</dbReference>
<evidence type="ECO:0000256" key="11">
    <source>
        <dbReference type="ARBA" id="ARBA00023098"/>
    </source>
</evidence>
<dbReference type="SUPFAM" id="SSF69593">
    <property type="entry name" value="Glycerol-3-phosphate (1)-acyltransferase"/>
    <property type="match status" value="1"/>
</dbReference>
<keyword evidence="13" id="KW-0012">Acyltransferase</keyword>
<keyword evidence="10 14" id="KW-1133">Transmembrane helix</keyword>
<keyword evidence="9 14" id="KW-0256">Endoplasmic reticulum</keyword>
<name>A0A7S3XS70_HETAK</name>
<dbReference type="PANTHER" id="PTHR12317:SF0">
    <property type="entry name" value="ACYLTRANSFERASE"/>
    <property type="match status" value="1"/>
</dbReference>
<keyword evidence="7 14" id="KW-0812">Transmembrane</keyword>
<dbReference type="EC" id="2.3.1.-" evidence="14"/>
<keyword evidence="5" id="KW-0444">Lipid biosynthesis</keyword>
<evidence type="ECO:0000256" key="2">
    <source>
        <dbReference type="ARBA" id="ARBA00004771"/>
    </source>
</evidence>
<evidence type="ECO:0000256" key="4">
    <source>
        <dbReference type="ARBA" id="ARBA00005420"/>
    </source>
</evidence>
<comment type="pathway">
    <text evidence="3">Lipid metabolism.</text>
</comment>
<dbReference type="GO" id="GO:0004144">
    <property type="term" value="F:diacylglycerol O-acyltransferase activity"/>
    <property type="evidence" value="ECO:0007669"/>
    <property type="project" value="TreeGrafter"/>
</dbReference>
<evidence type="ECO:0000256" key="13">
    <source>
        <dbReference type="ARBA" id="ARBA00023315"/>
    </source>
</evidence>
<evidence type="ECO:0000256" key="12">
    <source>
        <dbReference type="ARBA" id="ARBA00023136"/>
    </source>
</evidence>
<dbReference type="InterPro" id="IPR007130">
    <property type="entry name" value="DAGAT"/>
</dbReference>
<dbReference type="GO" id="GO:0006071">
    <property type="term" value="P:glycerol metabolic process"/>
    <property type="evidence" value="ECO:0007669"/>
    <property type="project" value="UniProtKB-KW"/>
</dbReference>
<comment type="caution">
    <text evidence="14">Lacks conserved residue(s) required for the propagation of feature annotation.</text>
</comment>
<evidence type="ECO:0000256" key="10">
    <source>
        <dbReference type="ARBA" id="ARBA00022989"/>
    </source>
</evidence>
<proteinExistence type="inferred from homology"/>
<evidence type="ECO:0000256" key="3">
    <source>
        <dbReference type="ARBA" id="ARBA00005189"/>
    </source>
</evidence>
<feature type="transmembrane region" description="Helical" evidence="14">
    <location>
        <begin position="7"/>
        <end position="27"/>
    </location>
</feature>